<protein>
    <recommendedName>
        <fullName evidence="4 9">UDP-glucose 6-dehydrogenase</fullName>
        <ecNumber evidence="3 9">1.1.1.22</ecNumber>
    </recommendedName>
</protein>
<dbReference type="GO" id="GO:0051287">
    <property type="term" value="F:NAD binding"/>
    <property type="evidence" value="ECO:0007669"/>
    <property type="project" value="InterPro"/>
</dbReference>
<evidence type="ECO:0000256" key="12">
    <source>
        <dbReference type="PIRSR" id="PIRSR500134-3"/>
    </source>
</evidence>
<gene>
    <name evidence="14" type="ORF">SMCB_1910</name>
</gene>
<dbReference type="Proteomes" id="UP000066014">
    <property type="component" value="Chromosome"/>
</dbReference>
<dbReference type="InterPro" id="IPR008927">
    <property type="entry name" value="6-PGluconate_DH-like_C_sf"/>
</dbReference>
<dbReference type="SMART" id="SM00984">
    <property type="entry name" value="UDPG_MGDP_dh_C"/>
    <property type="match status" value="1"/>
</dbReference>
<dbReference type="InterPro" id="IPR001732">
    <property type="entry name" value="UDP-Glc/GDP-Man_DH_N"/>
</dbReference>
<feature type="binding site" evidence="12">
    <location>
        <position position="35"/>
    </location>
    <ligand>
        <name>NAD(+)</name>
        <dbReference type="ChEBI" id="CHEBI:57540"/>
    </ligand>
</feature>
<keyword evidence="5 9" id="KW-0560">Oxidoreductase</keyword>
<dbReference type="Pfam" id="PF00984">
    <property type="entry name" value="UDPG_MGDP_dh"/>
    <property type="match status" value="1"/>
</dbReference>
<proteinExistence type="inferred from homology"/>
<dbReference type="InterPro" id="IPR017476">
    <property type="entry name" value="UDP-Glc/GDP-Man"/>
</dbReference>
<dbReference type="KEGG" id="cbab:SMCB_1910"/>
<evidence type="ECO:0000259" key="13">
    <source>
        <dbReference type="SMART" id="SM00984"/>
    </source>
</evidence>
<dbReference type="PANTHER" id="PTHR43750">
    <property type="entry name" value="UDP-GLUCOSE 6-DEHYDROGENASE TUAD"/>
    <property type="match status" value="1"/>
</dbReference>
<dbReference type="InterPro" id="IPR036220">
    <property type="entry name" value="UDP-Glc/GDP-Man_DH_C_sf"/>
</dbReference>
<evidence type="ECO:0000256" key="9">
    <source>
        <dbReference type="PIRNR" id="PIRNR000124"/>
    </source>
</evidence>
<keyword evidence="6 9" id="KW-0520">NAD</keyword>
<dbReference type="InterPro" id="IPR036291">
    <property type="entry name" value="NAD(P)-bd_dom_sf"/>
</dbReference>
<dbReference type="AlphaFoldDB" id="A0A060NX54"/>
<dbReference type="Gene3D" id="1.20.5.100">
    <property type="entry name" value="Cytochrome c1, transmembrane anchor, C-terminal"/>
    <property type="match status" value="1"/>
</dbReference>
<evidence type="ECO:0000256" key="1">
    <source>
        <dbReference type="ARBA" id="ARBA00004701"/>
    </source>
</evidence>
<dbReference type="PANTHER" id="PTHR43750:SF3">
    <property type="entry name" value="UDP-GLUCOSE 6-DEHYDROGENASE TUAD"/>
    <property type="match status" value="1"/>
</dbReference>
<comment type="similarity">
    <text evidence="2 9">Belongs to the UDP-glucose/GDP-mannose dehydrogenase family.</text>
</comment>
<feature type="domain" description="UDP-glucose/GDP-mannose dehydrogenase C-terminal" evidence="13">
    <location>
        <begin position="285"/>
        <end position="397"/>
    </location>
</feature>
<feature type="binding site" evidence="12">
    <location>
        <position position="119"/>
    </location>
    <ligand>
        <name>NAD(+)</name>
        <dbReference type="ChEBI" id="CHEBI:57540"/>
    </ligand>
</feature>
<dbReference type="OrthoDB" id="9803238at2"/>
<dbReference type="FunFam" id="1.20.5.100:FF:000001">
    <property type="entry name" value="UDP-glucose 6-dehydrogenase"/>
    <property type="match status" value="1"/>
</dbReference>
<feature type="binding site" evidence="12">
    <location>
        <position position="234"/>
    </location>
    <ligand>
        <name>NAD(+)</name>
        <dbReference type="ChEBI" id="CHEBI:57540"/>
    </ligand>
</feature>
<evidence type="ECO:0000256" key="5">
    <source>
        <dbReference type="ARBA" id="ARBA00023002"/>
    </source>
</evidence>
<dbReference type="PIRSF" id="PIRSF500134">
    <property type="entry name" value="UDPglc_DH_bac"/>
    <property type="match status" value="1"/>
</dbReference>
<dbReference type="HOGENOM" id="CLU_023810_1_2_4"/>
<feature type="binding site" evidence="11">
    <location>
        <begin position="116"/>
        <end position="119"/>
    </location>
    <ligand>
        <name>substrate</name>
    </ligand>
</feature>
<dbReference type="GO" id="GO:0003979">
    <property type="term" value="F:UDP-glucose 6-dehydrogenase activity"/>
    <property type="evidence" value="ECO:0007669"/>
    <property type="project" value="UniProtKB-EC"/>
</dbReference>
<feature type="binding site" evidence="11">
    <location>
        <position position="292"/>
    </location>
    <ligand>
        <name>substrate</name>
    </ligand>
</feature>
<dbReference type="SUPFAM" id="SSF52413">
    <property type="entry name" value="UDP-glucose/GDP-mannose dehydrogenase C-terminal domain"/>
    <property type="match status" value="1"/>
</dbReference>
<dbReference type="GO" id="GO:0000271">
    <property type="term" value="P:polysaccharide biosynthetic process"/>
    <property type="evidence" value="ECO:0007669"/>
    <property type="project" value="InterPro"/>
</dbReference>
<dbReference type="GO" id="GO:0006065">
    <property type="term" value="P:UDP-glucuronate biosynthetic process"/>
    <property type="evidence" value="ECO:0007669"/>
    <property type="project" value="UniProtKB-UniPathway"/>
</dbReference>
<feature type="binding site" evidence="11">
    <location>
        <position position="175"/>
    </location>
    <ligand>
        <name>substrate</name>
    </ligand>
</feature>
<dbReference type="EMBL" id="AP014569">
    <property type="protein sequence ID" value="BAO84138.1"/>
    <property type="molecule type" value="Genomic_DNA"/>
</dbReference>
<dbReference type="RefSeq" id="WP_045536589.1">
    <property type="nucleotide sequence ID" value="NZ_AP014569.1"/>
</dbReference>
<dbReference type="UniPathway" id="UPA00038">
    <property type="reaction ID" value="UER00491"/>
</dbReference>
<feature type="binding site" evidence="12">
    <location>
        <position position="86"/>
    </location>
    <ligand>
        <name>NAD(+)</name>
        <dbReference type="ChEBI" id="CHEBI:57540"/>
    </ligand>
</feature>
<dbReference type="SUPFAM" id="SSF48179">
    <property type="entry name" value="6-phosphogluconate dehydrogenase C-terminal domain-like"/>
    <property type="match status" value="1"/>
</dbReference>
<feature type="binding site" evidence="11">
    <location>
        <begin position="220"/>
        <end position="224"/>
    </location>
    <ligand>
        <name>substrate</name>
    </ligand>
</feature>
<organism evidence="14 15">
    <name type="scientific">Serpentinimonas maccroryi</name>
    <dbReference type="NCBI Taxonomy" id="1458426"/>
    <lineage>
        <taxon>Bacteria</taxon>
        <taxon>Pseudomonadati</taxon>
        <taxon>Pseudomonadota</taxon>
        <taxon>Betaproteobacteria</taxon>
        <taxon>Burkholderiales</taxon>
        <taxon>Comamonadaceae</taxon>
        <taxon>Serpentinimonas</taxon>
    </lineage>
</organism>
<evidence type="ECO:0000256" key="8">
    <source>
        <dbReference type="ARBA" id="ARBA00053241"/>
    </source>
</evidence>
<feature type="binding site" evidence="11">
    <location>
        <position position="228"/>
    </location>
    <ligand>
        <name>substrate</name>
    </ligand>
</feature>
<dbReference type="InterPro" id="IPR014026">
    <property type="entry name" value="UDP-Glc/GDP-Man_DH_dimer"/>
</dbReference>
<dbReference type="PROSITE" id="PS51257">
    <property type="entry name" value="PROKAR_LIPOPROTEIN"/>
    <property type="match status" value="1"/>
</dbReference>
<evidence type="ECO:0000256" key="6">
    <source>
        <dbReference type="ARBA" id="ARBA00023027"/>
    </source>
</evidence>
<dbReference type="InterPro" id="IPR014027">
    <property type="entry name" value="UDP-Glc/GDP-Man_DH_C"/>
</dbReference>
<evidence type="ECO:0000313" key="14">
    <source>
        <dbReference type="EMBL" id="BAO84138.1"/>
    </source>
</evidence>
<dbReference type="SUPFAM" id="SSF51735">
    <property type="entry name" value="NAD(P)-binding Rossmann-fold domains"/>
    <property type="match status" value="1"/>
</dbReference>
<dbReference type="InterPro" id="IPR028357">
    <property type="entry name" value="UDPglc_DH_bac"/>
</dbReference>
<sequence length="438" mass="47866">MKITVVGAGYVGLVTAACLAEVGNQVLVVDQDQTRVLLLQAGGVPIYEPGLEECVRRNREAGRLRFAHSMAQGVQQAELLFIAVGTPAAVSEAIASALRRRGRSGSPFAVVSNPEFLKEGAAMEDFTRPDRIVIGLPAGAEGERARLLLTRLYEPFNRHHQRTVWMDVCSAELTKYAANAMLATRISFMNEIAALADRVGADIDSVRRGIGADSRIGHSFLYAGTGYGGSCFPKDIRALVQTAASHGLPMRIASAVEAINTEQKQRLLQLVLELMGPDLSGCRFAVWGLAFKPNTSDMREAPSRSVIAGLLARGAQVCAHDPVALDEARRALQHDLESVQLEPGQLRWCERPEQALQQADALLILTEWKCFQNPDFARLRALLRQPLVLDGRNLYDPQLLEQHGLAYLGIGRRNRLGVARLQQARGKQRQQQGVAALL</sequence>
<name>A0A060NX54_9BURK</name>
<evidence type="ECO:0000256" key="2">
    <source>
        <dbReference type="ARBA" id="ARBA00006601"/>
    </source>
</evidence>
<evidence type="ECO:0000256" key="7">
    <source>
        <dbReference type="ARBA" id="ARBA00047473"/>
    </source>
</evidence>
<dbReference type="EC" id="1.1.1.22" evidence="3 9"/>
<evidence type="ECO:0000313" key="15">
    <source>
        <dbReference type="Proteomes" id="UP000066014"/>
    </source>
</evidence>
<dbReference type="NCBIfam" id="TIGR03026">
    <property type="entry name" value="NDP-sugDHase"/>
    <property type="match status" value="1"/>
</dbReference>
<evidence type="ECO:0000256" key="3">
    <source>
        <dbReference type="ARBA" id="ARBA00012954"/>
    </source>
</evidence>
<accession>A0A060NX54</accession>
<dbReference type="Pfam" id="PF03720">
    <property type="entry name" value="UDPG_MGDP_dh_C"/>
    <property type="match status" value="1"/>
</dbReference>
<dbReference type="Gene3D" id="3.40.50.720">
    <property type="entry name" value="NAD(P)-binding Rossmann-like Domain"/>
    <property type="match status" value="3"/>
</dbReference>
<feature type="binding site" evidence="12">
    <location>
        <position position="30"/>
    </location>
    <ligand>
        <name>NAD(+)</name>
        <dbReference type="ChEBI" id="CHEBI:57540"/>
    </ligand>
</feature>
<dbReference type="Pfam" id="PF03721">
    <property type="entry name" value="UDPG_MGDP_dh_N"/>
    <property type="match status" value="2"/>
</dbReference>
<keyword evidence="15" id="KW-1185">Reference proteome</keyword>
<reference evidence="14 15" key="1">
    <citation type="journal article" date="2014" name="Nat. Commun.">
        <title>Physiological and genomic features of highly alkaliphilic hydrogen-utilizing Betaproteobacteria from a continental serpentinizing site.</title>
        <authorList>
            <person name="Suzuki S."/>
            <person name="Kuenen J.G."/>
            <person name="Schipper K."/>
            <person name="van der Velde S."/>
            <person name="Ishii S."/>
            <person name="Wu A."/>
            <person name="Sorokin D.Y."/>
            <person name="Tenney A."/>
            <person name="Meng X.Y."/>
            <person name="Morrill P.L."/>
            <person name="Kamagata Y."/>
            <person name="Muyzer G."/>
            <person name="Nealson K.H."/>
        </authorList>
    </citation>
    <scope>NUCLEOTIDE SEQUENCE [LARGE SCALE GENOMIC DNA]</scope>
    <source>
        <strain evidence="14 15">B1</strain>
    </source>
</reference>
<comment type="pathway">
    <text evidence="1">Nucleotide-sugar biosynthesis; UDP-alpha-D-glucuronate biosynthesis; UDP-alpha-D-glucuronate from UDP-alpha-D-glucose: step 1/1.</text>
</comment>
<evidence type="ECO:0000256" key="4">
    <source>
        <dbReference type="ARBA" id="ARBA00015132"/>
    </source>
</evidence>
<dbReference type="PIRSF" id="PIRSF000124">
    <property type="entry name" value="UDPglc_GDPman_dh"/>
    <property type="match status" value="1"/>
</dbReference>
<comment type="catalytic activity">
    <reaction evidence="7 9">
        <text>UDP-alpha-D-glucose + 2 NAD(+) + H2O = UDP-alpha-D-glucuronate + 2 NADH + 3 H(+)</text>
        <dbReference type="Rhea" id="RHEA:23596"/>
        <dbReference type="ChEBI" id="CHEBI:15377"/>
        <dbReference type="ChEBI" id="CHEBI:15378"/>
        <dbReference type="ChEBI" id="CHEBI:57540"/>
        <dbReference type="ChEBI" id="CHEBI:57945"/>
        <dbReference type="ChEBI" id="CHEBI:58052"/>
        <dbReference type="ChEBI" id="CHEBI:58885"/>
        <dbReference type="EC" id="1.1.1.22"/>
    </reaction>
</comment>
<evidence type="ECO:0000256" key="10">
    <source>
        <dbReference type="PIRSR" id="PIRSR500134-1"/>
    </source>
</evidence>
<dbReference type="STRING" id="1458426.SMCB_1910"/>
<feature type="active site" description="Nucleophile" evidence="10">
    <location>
        <position position="231"/>
    </location>
</feature>
<feature type="binding site" evidence="12">
    <location>
        <position position="299"/>
    </location>
    <ligand>
        <name>NAD(+)</name>
        <dbReference type="ChEBI" id="CHEBI:57540"/>
    </ligand>
</feature>
<comment type="function">
    <text evidence="8">Catalyzes the conversion of UDP-glucose into UDP-glucuronate, one of the precursors of teichuronic acid.</text>
</comment>
<evidence type="ECO:0000256" key="11">
    <source>
        <dbReference type="PIRSR" id="PIRSR500134-2"/>
    </source>
</evidence>